<proteinExistence type="predicted"/>
<dbReference type="Pfam" id="PF07502">
    <property type="entry name" value="MANEC"/>
    <property type="match status" value="1"/>
</dbReference>
<organism evidence="8 9">
    <name type="scientific">Pelobates cultripes</name>
    <name type="common">Western spadefoot toad</name>
    <dbReference type="NCBI Taxonomy" id="61616"/>
    <lineage>
        <taxon>Eukaryota</taxon>
        <taxon>Metazoa</taxon>
        <taxon>Chordata</taxon>
        <taxon>Craniata</taxon>
        <taxon>Vertebrata</taxon>
        <taxon>Euteleostomi</taxon>
        <taxon>Amphibia</taxon>
        <taxon>Batrachia</taxon>
        <taxon>Anura</taxon>
        <taxon>Pelobatoidea</taxon>
        <taxon>Pelobatidae</taxon>
        <taxon>Pelobates</taxon>
    </lineage>
</organism>
<keyword evidence="4" id="KW-0325">Glycoprotein</keyword>
<feature type="transmembrane region" description="Helical" evidence="6">
    <location>
        <begin position="12"/>
        <end position="38"/>
    </location>
</feature>
<protein>
    <recommendedName>
        <fullName evidence="7">MANSC domain-containing protein</fullName>
    </recommendedName>
</protein>
<dbReference type="EMBL" id="OW240914">
    <property type="protein sequence ID" value="CAH2276348.1"/>
    <property type="molecule type" value="Genomic_DNA"/>
</dbReference>
<evidence type="ECO:0000256" key="6">
    <source>
        <dbReference type="SAM" id="Phobius"/>
    </source>
</evidence>
<feature type="transmembrane region" description="Helical" evidence="6">
    <location>
        <begin position="332"/>
        <end position="356"/>
    </location>
</feature>
<evidence type="ECO:0000313" key="8">
    <source>
        <dbReference type="EMBL" id="CAH2276348.1"/>
    </source>
</evidence>
<evidence type="ECO:0000256" key="4">
    <source>
        <dbReference type="ARBA" id="ARBA00023180"/>
    </source>
</evidence>
<dbReference type="InterPro" id="IPR011106">
    <property type="entry name" value="MANSC_N"/>
</dbReference>
<evidence type="ECO:0000313" key="9">
    <source>
        <dbReference type="Proteomes" id="UP001295444"/>
    </source>
</evidence>
<evidence type="ECO:0000256" key="5">
    <source>
        <dbReference type="SAM" id="MobiDB-lite"/>
    </source>
</evidence>
<keyword evidence="6" id="KW-1133">Transmembrane helix</keyword>
<keyword evidence="9" id="KW-1185">Reference proteome</keyword>
<sequence length="388" mass="42062">AGKSAGKSPYKCKVVSVGCVSASVCLLVSVSVCLLAKVSVMKVPDPRREKGLAPTPARSNILCPQTSFYHECWIRRFPGLFLNLPGSQKRGARILQKQSEVSASLCSRKCCDQGVPCNMAAFMDNNDGQDNCHLVYCPQPESCILQLQERAVLYTVTAGVDPDLLVFNKVGQVDFNPRSSLKWERPNDSHAQASSSAHTPALLTSLAPSTKQQVSTTHNSPHHHPLSPPRPSPQHSPLRSLPPTLSPPLTAPAVSENPFITPYGTRGSSGSAFTEKSNISMPPLGQPRPNLQSPAHLDSSKQHLNETKNHNGRNQSSDADLVDTRDPLMNLWLLPGLLGSSLALMCCCAGILALGCCRRRKRGRYRPGHARDTGRGTLIKCTLLKEKE</sequence>
<gene>
    <name evidence="8" type="ORF">PECUL_23A010199</name>
</gene>
<feature type="compositionally biased region" description="Polar residues" evidence="5">
    <location>
        <begin position="189"/>
        <end position="198"/>
    </location>
</feature>
<keyword evidence="2" id="KW-0732">Signal</keyword>
<dbReference type="PROSITE" id="PS50986">
    <property type="entry name" value="MANSC"/>
    <property type="match status" value="1"/>
</dbReference>
<feature type="region of interest" description="Disordered" evidence="5">
    <location>
        <begin position="179"/>
        <end position="198"/>
    </location>
</feature>
<dbReference type="Proteomes" id="UP001295444">
    <property type="component" value="Chromosome 03"/>
</dbReference>
<reference evidence="8" key="1">
    <citation type="submission" date="2022-03" db="EMBL/GenBank/DDBJ databases">
        <authorList>
            <person name="Alioto T."/>
            <person name="Alioto T."/>
            <person name="Gomez Garrido J."/>
        </authorList>
    </citation>
    <scope>NUCLEOTIDE SEQUENCE</scope>
</reference>
<keyword evidence="3 6" id="KW-0472">Membrane</keyword>
<evidence type="ECO:0000256" key="1">
    <source>
        <dbReference type="ARBA" id="ARBA00004370"/>
    </source>
</evidence>
<feature type="compositionally biased region" description="Polar residues" evidence="5">
    <location>
        <begin position="266"/>
        <end position="280"/>
    </location>
</feature>
<evidence type="ECO:0000259" key="7">
    <source>
        <dbReference type="PROSITE" id="PS50986"/>
    </source>
</evidence>
<feature type="domain" description="MANSC" evidence="7">
    <location>
        <begin position="76"/>
        <end position="154"/>
    </location>
</feature>
<feature type="region of interest" description="Disordered" evidence="5">
    <location>
        <begin position="207"/>
        <end position="297"/>
    </location>
</feature>
<dbReference type="GO" id="GO:0016020">
    <property type="term" value="C:membrane"/>
    <property type="evidence" value="ECO:0007669"/>
    <property type="project" value="UniProtKB-SubCell"/>
</dbReference>
<dbReference type="InterPro" id="IPR013980">
    <property type="entry name" value="MANSC_dom"/>
</dbReference>
<feature type="compositionally biased region" description="Polar residues" evidence="5">
    <location>
        <begin position="207"/>
        <end position="219"/>
    </location>
</feature>
<comment type="subcellular location">
    <subcellularLocation>
        <location evidence="1">Membrane</location>
    </subcellularLocation>
</comment>
<evidence type="ECO:0000256" key="2">
    <source>
        <dbReference type="ARBA" id="ARBA00022729"/>
    </source>
</evidence>
<name>A0AAD1W026_PELCU</name>
<dbReference type="SMART" id="SM00765">
    <property type="entry name" value="MANEC"/>
    <property type="match status" value="1"/>
</dbReference>
<dbReference type="AlphaFoldDB" id="A0AAD1W026"/>
<feature type="non-terminal residue" evidence="8">
    <location>
        <position position="1"/>
    </location>
</feature>
<evidence type="ECO:0000256" key="3">
    <source>
        <dbReference type="ARBA" id="ARBA00023136"/>
    </source>
</evidence>
<accession>A0AAD1W026</accession>
<keyword evidence="6" id="KW-0812">Transmembrane</keyword>